<evidence type="ECO:0000313" key="4">
    <source>
        <dbReference type="EMBL" id="GGJ82322.1"/>
    </source>
</evidence>
<dbReference type="RefSeq" id="WP_188631087.1">
    <property type="nucleotide sequence ID" value="NZ_BMNQ01000001.1"/>
</dbReference>
<evidence type="ECO:0000256" key="2">
    <source>
        <dbReference type="ARBA" id="ARBA00022777"/>
    </source>
</evidence>
<keyword evidence="1" id="KW-0808">Transferase</keyword>
<comment type="caution">
    <text evidence="4">The sequence shown here is derived from an EMBL/GenBank/DDBJ whole genome shotgun (WGS) entry which is preliminary data.</text>
</comment>
<reference evidence="4" key="1">
    <citation type="journal article" date="2014" name="Int. J. Syst. Evol. Microbiol.">
        <title>Complete genome sequence of Corynebacterium casei LMG S-19264T (=DSM 44701T), isolated from a smear-ripened cheese.</title>
        <authorList>
            <consortium name="US DOE Joint Genome Institute (JGI-PGF)"/>
            <person name="Walter F."/>
            <person name="Albersmeier A."/>
            <person name="Kalinowski J."/>
            <person name="Ruckert C."/>
        </authorList>
    </citation>
    <scope>NUCLEOTIDE SEQUENCE</scope>
    <source>
        <strain evidence="4">JCM 12580</strain>
    </source>
</reference>
<evidence type="ECO:0000313" key="5">
    <source>
        <dbReference type="Proteomes" id="UP000658382"/>
    </source>
</evidence>
<dbReference type="Pfam" id="PF13412">
    <property type="entry name" value="HTH_24"/>
    <property type="match status" value="1"/>
</dbReference>
<gene>
    <name evidence="4" type="ORF">GCM10007063_00990</name>
</gene>
<protein>
    <submittedName>
        <fullName evidence="4">Carbohydrate kinase</fullName>
    </submittedName>
</protein>
<evidence type="ECO:0000256" key="1">
    <source>
        <dbReference type="ARBA" id="ARBA00022679"/>
    </source>
</evidence>
<dbReference type="PANTHER" id="PTHR42909">
    <property type="entry name" value="ZGC:136858"/>
    <property type="match status" value="1"/>
</dbReference>
<dbReference type="EMBL" id="BMNQ01000001">
    <property type="protein sequence ID" value="GGJ82322.1"/>
    <property type="molecule type" value="Genomic_DNA"/>
</dbReference>
<dbReference type="InterPro" id="IPR011611">
    <property type="entry name" value="PfkB_dom"/>
</dbReference>
<dbReference type="GO" id="GO:0003677">
    <property type="term" value="F:DNA binding"/>
    <property type="evidence" value="ECO:0007669"/>
    <property type="project" value="InterPro"/>
</dbReference>
<dbReference type="InterPro" id="IPR036390">
    <property type="entry name" value="WH_DNA-bd_sf"/>
</dbReference>
<dbReference type="CDD" id="cd01941">
    <property type="entry name" value="YeiC_kinase_like"/>
    <property type="match status" value="1"/>
</dbReference>
<dbReference type="SMART" id="SM00419">
    <property type="entry name" value="HTH_CRP"/>
    <property type="match status" value="1"/>
</dbReference>
<reference evidence="4" key="2">
    <citation type="submission" date="2020-09" db="EMBL/GenBank/DDBJ databases">
        <authorList>
            <person name="Sun Q."/>
            <person name="Ohkuma M."/>
        </authorList>
    </citation>
    <scope>NUCLEOTIDE SEQUENCE</scope>
    <source>
        <strain evidence="4">JCM 12580</strain>
    </source>
</reference>
<organism evidence="4 5">
    <name type="scientific">Lentibacillus kapialis</name>
    <dbReference type="NCBI Taxonomy" id="340214"/>
    <lineage>
        <taxon>Bacteria</taxon>
        <taxon>Bacillati</taxon>
        <taxon>Bacillota</taxon>
        <taxon>Bacilli</taxon>
        <taxon>Bacillales</taxon>
        <taxon>Bacillaceae</taxon>
        <taxon>Lentibacillus</taxon>
    </lineage>
</organism>
<dbReference type="SUPFAM" id="SSF53613">
    <property type="entry name" value="Ribokinase-like"/>
    <property type="match status" value="1"/>
</dbReference>
<dbReference type="Proteomes" id="UP000658382">
    <property type="component" value="Unassembled WGS sequence"/>
</dbReference>
<dbReference type="InterPro" id="IPR002173">
    <property type="entry name" value="Carboh/pur_kinase_PfkB_CS"/>
</dbReference>
<dbReference type="PANTHER" id="PTHR42909:SF4">
    <property type="entry name" value="CARBOHYDRATE KINASE, PFKB FAMILY"/>
    <property type="match status" value="1"/>
</dbReference>
<feature type="domain" description="HTH crp-type" evidence="3">
    <location>
        <begin position="10"/>
        <end position="56"/>
    </location>
</feature>
<name>A0A917PKV2_9BACI</name>
<dbReference type="GO" id="GO:0016301">
    <property type="term" value="F:kinase activity"/>
    <property type="evidence" value="ECO:0007669"/>
    <property type="project" value="UniProtKB-KW"/>
</dbReference>
<dbReference type="GO" id="GO:0004730">
    <property type="term" value="F:pseudouridylate synthase activity"/>
    <property type="evidence" value="ECO:0007669"/>
    <property type="project" value="TreeGrafter"/>
</dbReference>
<dbReference type="AlphaFoldDB" id="A0A917PKV2"/>
<dbReference type="InterPro" id="IPR012318">
    <property type="entry name" value="HTH_CRP"/>
</dbReference>
<dbReference type="Gene3D" id="3.40.1190.20">
    <property type="match status" value="1"/>
</dbReference>
<dbReference type="InterPro" id="IPR036388">
    <property type="entry name" value="WH-like_DNA-bd_sf"/>
</dbReference>
<dbReference type="PROSITE" id="PS00584">
    <property type="entry name" value="PFKB_KINASES_2"/>
    <property type="match status" value="1"/>
</dbReference>
<proteinExistence type="predicted"/>
<dbReference type="GO" id="GO:0016798">
    <property type="term" value="F:hydrolase activity, acting on glycosyl bonds"/>
    <property type="evidence" value="ECO:0007669"/>
    <property type="project" value="TreeGrafter"/>
</dbReference>
<keyword evidence="5" id="KW-1185">Reference proteome</keyword>
<dbReference type="GO" id="GO:0006355">
    <property type="term" value="P:regulation of DNA-templated transcription"/>
    <property type="evidence" value="ECO:0007669"/>
    <property type="project" value="InterPro"/>
</dbReference>
<accession>A0A917PKV2</accession>
<dbReference type="SUPFAM" id="SSF46785">
    <property type="entry name" value="Winged helix' DNA-binding domain"/>
    <property type="match status" value="1"/>
</dbReference>
<dbReference type="InterPro" id="IPR029056">
    <property type="entry name" value="Ribokinase-like"/>
</dbReference>
<keyword evidence="2 4" id="KW-0418">Kinase</keyword>
<evidence type="ECO:0000259" key="3">
    <source>
        <dbReference type="SMART" id="SM00419"/>
    </source>
</evidence>
<sequence length="361" mass="39209">MNPNEQKLFQLIKKDPYISQQKLAEALGLSRSSVANLISGLMKRGYIRGKAYVLNEKKDIICIGGANVDRKFYADESLQLGTSNPVTTTQNAGGVARNIAENLGRLDMDTKLLTVSGIDKDWDFIAEVSEPYMNLENITQFTEASTGSYTAVLDSSGDLVYGLADMDIFELMTPEWLHIHMPVLLQAKCILADLNCPKDTLDFLSQFAGYHQIPLILITVSAPKMARLPEDLDGVTWVITNKAESEAYFDSGFSTRDLAAKWLESGVSNVIITNGKDGAVIGAGPDDIHHVSAVKTEEIVDVTGAGDAFSAAVVFAWLQGNGPGDIAWTGVVNATKTLLSPYTVRPELTASQLQKDLEELS</sequence>
<dbReference type="GO" id="GO:0005737">
    <property type="term" value="C:cytoplasm"/>
    <property type="evidence" value="ECO:0007669"/>
    <property type="project" value="TreeGrafter"/>
</dbReference>
<dbReference type="Pfam" id="PF00294">
    <property type="entry name" value="PfkB"/>
    <property type="match status" value="1"/>
</dbReference>
<dbReference type="Gene3D" id="1.10.10.10">
    <property type="entry name" value="Winged helix-like DNA-binding domain superfamily/Winged helix DNA-binding domain"/>
    <property type="match status" value="1"/>
</dbReference>